<dbReference type="CDD" id="cd00084">
    <property type="entry name" value="HMG-box_SF"/>
    <property type="match status" value="1"/>
</dbReference>
<keyword evidence="1" id="KW-0539">Nucleus</keyword>
<feature type="non-terminal residue" evidence="4">
    <location>
        <position position="1"/>
    </location>
</feature>
<gene>
    <name evidence="4" type="ORF">OTU49_012573</name>
</gene>
<accession>A0AAW0VXJ9</accession>
<feature type="region of interest" description="Disordered" evidence="2">
    <location>
        <begin position="32"/>
        <end position="98"/>
    </location>
</feature>
<organism evidence="4 5">
    <name type="scientific">Cherax quadricarinatus</name>
    <name type="common">Australian red claw crayfish</name>
    <dbReference type="NCBI Taxonomy" id="27406"/>
    <lineage>
        <taxon>Eukaryota</taxon>
        <taxon>Metazoa</taxon>
        <taxon>Ecdysozoa</taxon>
        <taxon>Arthropoda</taxon>
        <taxon>Crustacea</taxon>
        <taxon>Multicrustacea</taxon>
        <taxon>Malacostraca</taxon>
        <taxon>Eumalacostraca</taxon>
        <taxon>Eucarida</taxon>
        <taxon>Decapoda</taxon>
        <taxon>Pleocyemata</taxon>
        <taxon>Astacidea</taxon>
        <taxon>Parastacoidea</taxon>
        <taxon>Parastacidae</taxon>
        <taxon>Cherax</taxon>
    </lineage>
</organism>
<evidence type="ECO:0000256" key="1">
    <source>
        <dbReference type="PROSITE-ProRule" id="PRU00267"/>
    </source>
</evidence>
<feature type="region of interest" description="Disordered" evidence="2">
    <location>
        <begin position="253"/>
        <end position="322"/>
    </location>
</feature>
<dbReference type="InterPro" id="IPR036910">
    <property type="entry name" value="HMG_box_dom_sf"/>
</dbReference>
<dbReference type="InterPro" id="IPR009071">
    <property type="entry name" value="HMG_box_dom"/>
</dbReference>
<dbReference type="GO" id="GO:0003677">
    <property type="term" value="F:DNA binding"/>
    <property type="evidence" value="ECO:0007669"/>
    <property type="project" value="UniProtKB-UniRule"/>
</dbReference>
<dbReference type="PANTHER" id="PTHR46584:SF1">
    <property type="entry name" value="HMG DOMAIN-CONTAINING PROTEIN 4"/>
    <property type="match status" value="1"/>
</dbReference>
<dbReference type="AlphaFoldDB" id="A0AAW0VXJ9"/>
<dbReference type="EMBL" id="JARKIK010000098">
    <property type="protein sequence ID" value="KAK8721790.1"/>
    <property type="molecule type" value="Genomic_DNA"/>
</dbReference>
<feature type="compositionally biased region" description="Acidic residues" evidence="2">
    <location>
        <begin position="115"/>
        <end position="139"/>
    </location>
</feature>
<feature type="compositionally biased region" description="Polar residues" evidence="2">
    <location>
        <begin position="291"/>
        <end position="307"/>
    </location>
</feature>
<dbReference type="Proteomes" id="UP001445076">
    <property type="component" value="Unassembled WGS sequence"/>
</dbReference>
<dbReference type="Pfam" id="PF00505">
    <property type="entry name" value="HMG_box"/>
    <property type="match status" value="1"/>
</dbReference>
<dbReference type="PANTHER" id="PTHR46584">
    <property type="entry name" value="HMG DOMAIN-CONTAINING PROTEIN 4"/>
    <property type="match status" value="1"/>
</dbReference>
<dbReference type="GO" id="GO:0005634">
    <property type="term" value="C:nucleus"/>
    <property type="evidence" value="ECO:0007669"/>
    <property type="project" value="UniProtKB-UniRule"/>
</dbReference>
<evidence type="ECO:0000313" key="5">
    <source>
        <dbReference type="Proteomes" id="UP001445076"/>
    </source>
</evidence>
<name>A0AAW0VXJ9_CHEQU</name>
<feature type="DNA-binding region" description="HMG box" evidence="1">
    <location>
        <begin position="196"/>
        <end position="255"/>
    </location>
</feature>
<dbReference type="Gene3D" id="1.10.30.10">
    <property type="entry name" value="High mobility group box domain"/>
    <property type="match status" value="1"/>
</dbReference>
<dbReference type="EMBL" id="JARKIK010000098">
    <property type="protein sequence ID" value="KAK8721792.1"/>
    <property type="molecule type" value="Genomic_DNA"/>
</dbReference>
<keyword evidence="5" id="KW-1185">Reference proteome</keyword>
<protein>
    <recommendedName>
        <fullName evidence="3">HMG box domain-containing protein</fullName>
    </recommendedName>
</protein>
<dbReference type="SUPFAM" id="SSF47095">
    <property type="entry name" value="HMG-box"/>
    <property type="match status" value="1"/>
</dbReference>
<dbReference type="InterPro" id="IPR042477">
    <property type="entry name" value="HMGXB4"/>
</dbReference>
<keyword evidence="1" id="KW-0238">DNA-binding</keyword>
<evidence type="ECO:0000256" key="2">
    <source>
        <dbReference type="SAM" id="MobiDB-lite"/>
    </source>
</evidence>
<feature type="compositionally biased region" description="Polar residues" evidence="2">
    <location>
        <begin position="258"/>
        <end position="281"/>
    </location>
</feature>
<reference evidence="4 5" key="1">
    <citation type="journal article" date="2024" name="BMC Genomics">
        <title>Genome assembly of redclaw crayfish (Cherax quadricarinatus) provides insights into its immune adaptation and hypoxia tolerance.</title>
        <authorList>
            <person name="Liu Z."/>
            <person name="Zheng J."/>
            <person name="Li H."/>
            <person name="Fang K."/>
            <person name="Wang S."/>
            <person name="He J."/>
            <person name="Zhou D."/>
            <person name="Weng S."/>
            <person name="Chi M."/>
            <person name="Gu Z."/>
            <person name="He J."/>
            <person name="Li F."/>
            <person name="Wang M."/>
        </authorList>
    </citation>
    <scope>NUCLEOTIDE SEQUENCE [LARGE SCALE GENOMIC DNA]</scope>
    <source>
        <strain evidence="4">ZL_2023a</strain>
    </source>
</reference>
<proteinExistence type="predicted"/>
<dbReference type="SMART" id="SM00398">
    <property type="entry name" value="HMG"/>
    <property type="match status" value="1"/>
</dbReference>
<reference evidence="4" key="2">
    <citation type="submission" date="2024-01" db="EMBL/GenBank/DDBJ databases">
        <authorList>
            <person name="He J."/>
            <person name="Wang M."/>
            <person name="Zheng J."/>
            <person name="Liu Z."/>
        </authorList>
    </citation>
    <scope>NUCLEOTIDE SEQUENCE</scope>
    <source>
        <strain evidence="4">ZL_2023a</strain>
        <tissue evidence="4">Muscle</tissue>
    </source>
</reference>
<evidence type="ECO:0000313" key="4">
    <source>
        <dbReference type="EMBL" id="KAK8721788.1"/>
    </source>
</evidence>
<feature type="domain" description="HMG box" evidence="3">
    <location>
        <begin position="196"/>
        <end position="255"/>
    </location>
</feature>
<feature type="region of interest" description="Disordered" evidence="2">
    <location>
        <begin position="113"/>
        <end position="142"/>
    </location>
</feature>
<evidence type="ECO:0000259" key="3">
    <source>
        <dbReference type="PROSITE" id="PS50118"/>
    </source>
</evidence>
<sequence length="912" mass="102686">QHQFRAGRDPPGSYFSGFLAVFWRLFWTGEMETSPKNKSGEATGVSRSGRVRKKSSKLADFESPDEIDTRFKRKTDRPIKSQKSTKIGQPMGADVYDDSDSYIEDEMIEVKDEPIEVEDWADNDDGDDDMCDDGDDKDDAPDLLHVDDDSTDMPRETTNYSLAQSLYFSEKQGKKNIMLKDGQVVRRKKAQRKDKGKSRFTAYMLWAREIRPGIICANPNMDFSAVNKRLGELWALVPTTQKYNWKRRAKRLAAKGNQKGSMITTGKAAKQSQNAVRSNLINKGGVKPQQVIRTPSKQSEAGQTAPPQTHKAHTTTPKNVAKTKRQEAIEAAATVAKKKRQGTTDAAATVAKTKRQGSTDAATTVAKVKRQGTTDAAATVTKAKRQGRTDAAATVAKKKRKGATDAPAAVAKKKRQGVTDAAATVVIKKHEEEETVTNIGVIFETANQWEDTLEAELSADSTPVTIIIHENGDVPEITKAVVVGDAAGKYVSQAEPKQCPQTIGEIFREIKTKNSDSCLDILEVAIEKLLSNSMSWDQVSEFYCISKNRLERNMKILTNLKSMPDNINYFQTYLKFITCISDSDKFFEWMLRMRKMGRLPVIKDICYVKEYLSLSSFPTGICDFLEVFGEKLVHSEDWGMITNSSVRNWETMLKKHLTNYYGITAETFLVKNNASRVFNCVEMFLSHTHIRNEVIILRGRRNTYSFVGQNQKGISVMVTFSAAGFCLKPLFLQNGFDRPLWSDQDFLEQSQFHVGASGNGQLDPLLFLTWLKLFNAELIENEIEKPVLLFLHGHPCHASLEATTFCQEEGIILFSHYHSPLNILDPFLKILGKFHYQYDRSLKIFEISLGKDLSQKYFPLIFLDAWNKIQEAEFSVDAFEKCGLVPFDMSVVYDNINTSNVQSQRSTLLPTH</sequence>
<dbReference type="PROSITE" id="PS50118">
    <property type="entry name" value="HMG_BOX_2"/>
    <property type="match status" value="1"/>
</dbReference>
<dbReference type="EMBL" id="JARKIK010000098">
    <property type="protein sequence ID" value="KAK8721788.1"/>
    <property type="molecule type" value="Genomic_DNA"/>
</dbReference>
<comment type="caution">
    <text evidence="4">The sequence shown here is derived from an EMBL/GenBank/DDBJ whole genome shotgun (WGS) entry which is preliminary data.</text>
</comment>